<dbReference type="RefSeq" id="WP_345523343.1">
    <property type="nucleotide sequence ID" value="NZ_BAABKM010000004.1"/>
</dbReference>
<evidence type="ECO:0000313" key="2">
    <source>
        <dbReference type="Proteomes" id="UP001499974"/>
    </source>
</evidence>
<keyword evidence="2" id="KW-1185">Reference proteome</keyword>
<organism evidence="1 2">
    <name type="scientific">Nocardioides conyzicola</name>
    <dbReference type="NCBI Taxonomy" id="1651781"/>
    <lineage>
        <taxon>Bacteria</taxon>
        <taxon>Bacillati</taxon>
        <taxon>Actinomycetota</taxon>
        <taxon>Actinomycetes</taxon>
        <taxon>Propionibacteriales</taxon>
        <taxon>Nocardioidaceae</taxon>
        <taxon>Nocardioides</taxon>
    </lineage>
</organism>
<dbReference type="Proteomes" id="UP001499974">
    <property type="component" value="Unassembled WGS sequence"/>
</dbReference>
<sequence length="159" mass="17806">MDAAEIRKAAARAIGEVAERQGRASRWSIATDELLWVFELDRGASWSRWAPLVGCAVRAWHQTDPRRVADCDVVIDYTLMPLGVPPAAVGTRFNDHRSYFTMVFDHTHDLLGPEARLDAFAFMAQEMRNLGAQLSTAEALRCAVGEGMFRSGFVRPRLR</sequence>
<comment type="caution">
    <text evidence="1">The sequence shown here is derived from an EMBL/GenBank/DDBJ whole genome shotgun (WGS) entry which is preliminary data.</text>
</comment>
<dbReference type="EMBL" id="BAABKM010000004">
    <property type="protein sequence ID" value="GAA4716206.1"/>
    <property type="molecule type" value="Genomic_DNA"/>
</dbReference>
<evidence type="ECO:0000313" key="1">
    <source>
        <dbReference type="EMBL" id="GAA4716206.1"/>
    </source>
</evidence>
<proteinExistence type="predicted"/>
<accession>A0ABP8XYI3</accession>
<protein>
    <submittedName>
        <fullName evidence="1">Uncharacterized protein</fullName>
    </submittedName>
</protein>
<reference evidence="2" key="1">
    <citation type="journal article" date="2019" name="Int. J. Syst. Evol. Microbiol.">
        <title>The Global Catalogue of Microorganisms (GCM) 10K type strain sequencing project: providing services to taxonomists for standard genome sequencing and annotation.</title>
        <authorList>
            <consortium name="The Broad Institute Genomics Platform"/>
            <consortium name="The Broad Institute Genome Sequencing Center for Infectious Disease"/>
            <person name="Wu L."/>
            <person name="Ma J."/>
        </authorList>
    </citation>
    <scope>NUCLEOTIDE SEQUENCE [LARGE SCALE GENOMIC DNA]</scope>
    <source>
        <strain evidence="2">JCM 18531</strain>
    </source>
</reference>
<name>A0ABP8XYI3_9ACTN</name>
<gene>
    <name evidence="1" type="ORF">GCM10023349_39980</name>
</gene>